<keyword evidence="4" id="KW-0680">Restriction system</keyword>
<accession>A0ABT9Q953</accession>
<dbReference type="PROSITE" id="PS51257">
    <property type="entry name" value="PROKAR_LIPOPROTEIN"/>
    <property type="match status" value="1"/>
</dbReference>
<evidence type="ECO:0000256" key="1">
    <source>
        <dbReference type="ARBA" id="ARBA00022603"/>
    </source>
</evidence>
<evidence type="ECO:0000313" key="9">
    <source>
        <dbReference type="Proteomes" id="UP001225356"/>
    </source>
</evidence>
<dbReference type="PROSITE" id="PS00094">
    <property type="entry name" value="C5_MTASE_1"/>
    <property type="match status" value="1"/>
</dbReference>
<dbReference type="PROSITE" id="PS51679">
    <property type="entry name" value="SAM_MT_C5"/>
    <property type="match status" value="1"/>
</dbReference>
<dbReference type="EMBL" id="JAUSQU010000001">
    <property type="protein sequence ID" value="MDP9843278.1"/>
    <property type="molecule type" value="Genomic_DNA"/>
</dbReference>
<dbReference type="RefSeq" id="WP_307557383.1">
    <property type="nucleotide sequence ID" value="NZ_JAUSQU010000001.1"/>
</dbReference>
<reference evidence="8 9" key="1">
    <citation type="submission" date="2023-07" db="EMBL/GenBank/DDBJ databases">
        <title>Sequencing the genomes of 1000 actinobacteria strains.</title>
        <authorList>
            <person name="Klenk H.-P."/>
        </authorList>
    </citation>
    <scope>NUCLEOTIDE SEQUENCE [LARGE SCALE GENOMIC DNA]</scope>
    <source>
        <strain evidence="8 9">DSM 46740</strain>
    </source>
</reference>
<keyword evidence="9" id="KW-1185">Reference proteome</keyword>
<evidence type="ECO:0000256" key="4">
    <source>
        <dbReference type="ARBA" id="ARBA00022747"/>
    </source>
</evidence>
<evidence type="ECO:0000256" key="7">
    <source>
        <dbReference type="RuleBase" id="RU000417"/>
    </source>
</evidence>
<dbReference type="Gene3D" id="3.40.50.150">
    <property type="entry name" value="Vaccinia Virus protein VP39"/>
    <property type="match status" value="1"/>
</dbReference>
<dbReference type="GO" id="GO:0032259">
    <property type="term" value="P:methylation"/>
    <property type="evidence" value="ECO:0007669"/>
    <property type="project" value="UniProtKB-KW"/>
</dbReference>
<dbReference type="InterPro" id="IPR018117">
    <property type="entry name" value="C5_DNA_meth_AS"/>
</dbReference>
<dbReference type="PANTHER" id="PTHR10629:SF52">
    <property type="entry name" value="DNA (CYTOSINE-5)-METHYLTRANSFERASE 1"/>
    <property type="match status" value="1"/>
</dbReference>
<feature type="active site" evidence="5">
    <location>
        <position position="101"/>
    </location>
</feature>
<organism evidence="8 9">
    <name type="scientific">Streptosporangium lutulentum</name>
    <dbReference type="NCBI Taxonomy" id="1461250"/>
    <lineage>
        <taxon>Bacteria</taxon>
        <taxon>Bacillati</taxon>
        <taxon>Actinomycetota</taxon>
        <taxon>Actinomycetes</taxon>
        <taxon>Streptosporangiales</taxon>
        <taxon>Streptosporangiaceae</taxon>
        <taxon>Streptosporangium</taxon>
    </lineage>
</organism>
<proteinExistence type="inferred from homology"/>
<gene>
    <name evidence="8" type="ORF">J2853_002489</name>
</gene>
<keyword evidence="3 5" id="KW-0949">S-adenosyl-L-methionine</keyword>
<protein>
    <recommendedName>
        <fullName evidence="7">Cytosine-specific methyltransferase</fullName>
        <ecNumber evidence="7">2.1.1.37</ecNumber>
    </recommendedName>
</protein>
<evidence type="ECO:0000256" key="2">
    <source>
        <dbReference type="ARBA" id="ARBA00022679"/>
    </source>
</evidence>
<comment type="similarity">
    <text evidence="5 6">Belongs to the class I-like SAM-binding methyltransferase superfamily. C5-methyltransferase family.</text>
</comment>
<keyword evidence="2 5" id="KW-0808">Transferase</keyword>
<dbReference type="InterPro" id="IPR050390">
    <property type="entry name" value="C5-Methyltransferase"/>
</dbReference>
<evidence type="ECO:0000256" key="5">
    <source>
        <dbReference type="PROSITE-ProRule" id="PRU01016"/>
    </source>
</evidence>
<dbReference type="Pfam" id="PF00145">
    <property type="entry name" value="DNA_methylase"/>
    <property type="match status" value="1"/>
</dbReference>
<dbReference type="InterPro" id="IPR029063">
    <property type="entry name" value="SAM-dependent_MTases_sf"/>
</dbReference>
<dbReference type="PRINTS" id="PR00105">
    <property type="entry name" value="C5METTRFRASE"/>
</dbReference>
<comment type="caution">
    <text evidence="8">The sequence shown here is derived from an EMBL/GenBank/DDBJ whole genome shotgun (WGS) entry which is preliminary data.</text>
</comment>
<dbReference type="GO" id="GO:0003886">
    <property type="term" value="F:DNA (cytosine-5-)-methyltransferase activity"/>
    <property type="evidence" value="ECO:0007669"/>
    <property type="project" value="UniProtKB-EC"/>
</dbReference>
<dbReference type="NCBIfam" id="TIGR00675">
    <property type="entry name" value="dcm"/>
    <property type="match status" value="1"/>
</dbReference>
<keyword evidence="1 5" id="KW-0489">Methyltransferase</keyword>
<dbReference type="SUPFAM" id="SSF53335">
    <property type="entry name" value="S-adenosyl-L-methionine-dependent methyltransferases"/>
    <property type="match status" value="1"/>
</dbReference>
<dbReference type="PANTHER" id="PTHR10629">
    <property type="entry name" value="CYTOSINE-SPECIFIC METHYLTRANSFERASE"/>
    <property type="match status" value="1"/>
</dbReference>
<evidence type="ECO:0000313" key="8">
    <source>
        <dbReference type="EMBL" id="MDP9843278.1"/>
    </source>
</evidence>
<dbReference type="Proteomes" id="UP001225356">
    <property type="component" value="Unassembled WGS sequence"/>
</dbReference>
<dbReference type="InterPro" id="IPR001525">
    <property type="entry name" value="C5_MeTfrase"/>
</dbReference>
<name>A0ABT9Q953_9ACTN</name>
<evidence type="ECO:0000256" key="3">
    <source>
        <dbReference type="ARBA" id="ARBA00022691"/>
    </source>
</evidence>
<comment type="catalytic activity">
    <reaction evidence="7">
        <text>a 2'-deoxycytidine in DNA + S-adenosyl-L-methionine = a 5-methyl-2'-deoxycytidine in DNA + S-adenosyl-L-homocysteine + H(+)</text>
        <dbReference type="Rhea" id="RHEA:13681"/>
        <dbReference type="Rhea" id="RHEA-COMP:11369"/>
        <dbReference type="Rhea" id="RHEA-COMP:11370"/>
        <dbReference type="ChEBI" id="CHEBI:15378"/>
        <dbReference type="ChEBI" id="CHEBI:57856"/>
        <dbReference type="ChEBI" id="CHEBI:59789"/>
        <dbReference type="ChEBI" id="CHEBI:85452"/>
        <dbReference type="ChEBI" id="CHEBI:85454"/>
        <dbReference type="EC" id="2.1.1.37"/>
    </reaction>
</comment>
<evidence type="ECO:0000256" key="6">
    <source>
        <dbReference type="RuleBase" id="RU000416"/>
    </source>
</evidence>
<sequence>MKPLYRIPSMAEIAATPWNGFNAISTFSGCGGSSLGYRMAGFRVLWASEFIPAAAETYKANAAPYTVLDTRDIRKVTAAEILAATGLGVGEIDLVDGSPPCASFSTSGKREAGWGTVKQYSDTQQRTDDLFFEFARLLRDLQPRTFVAENVAGLVQGTAKGYFKRILKTLREAGYRVTARLLEAQWLGVPQRRQRIIFVGVRNDLGVEPVHPAPEPHYYTVRDAVGDLPGAFNDLDNDPETGYPITIRGYSIERLWRQLRPGEGHPARLNLKRLSFDQASPVIVARAGTKGTAALTHPTHPRYLTIPELRRIGGFPDDFVLTGNYARRWERIGRAVPPPMMARIAGTIRDKILIPLRDAETPCAE</sequence>
<dbReference type="Gene3D" id="3.90.120.10">
    <property type="entry name" value="DNA Methylase, subunit A, domain 2"/>
    <property type="match status" value="1"/>
</dbReference>
<dbReference type="EC" id="2.1.1.37" evidence="7"/>